<feature type="region of interest" description="Disordered" evidence="1">
    <location>
        <begin position="51"/>
        <end position="97"/>
    </location>
</feature>
<protein>
    <recommendedName>
        <fullName evidence="4">Beta-barrel assembly machine subunit BamF</fullName>
    </recommendedName>
</protein>
<dbReference type="Proteomes" id="UP000216998">
    <property type="component" value="Unassembled WGS sequence"/>
</dbReference>
<dbReference type="InterPro" id="IPR021395">
    <property type="entry name" value="DUF3035"/>
</dbReference>
<dbReference type="OrthoDB" id="8478256at2"/>
<dbReference type="AlphaFoldDB" id="A0A255Z2G5"/>
<comment type="caution">
    <text evidence="2">The sequence shown here is derived from an EMBL/GenBank/DDBJ whole genome shotgun (WGS) entry which is preliminary data.</text>
</comment>
<keyword evidence="3" id="KW-1185">Reference proteome</keyword>
<evidence type="ECO:0000313" key="2">
    <source>
        <dbReference type="EMBL" id="OYQ34850.1"/>
    </source>
</evidence>
<feature type="region of interest" description="Disordered" evidence="1">
    <location>
        <begin position="146"/>
        <end position="167"/>
    </location>
</feature>
<reference evidence="2 3" key="1">
    <citation type="submission" date="2017-07" db="EMBL/GenBank/DDBJ databases">
        <title>Niveispirillum cyanobacteriorum sp. nov., isolated from cyanobacterial aggregates in a eutrophic lake.</title>
        <authorList>
            <person name="Cai H."/>
        </authorList>
    </citation>
    <scope>NUCLEOTIDE SEQUENCE [LARGE SCALE GENOMIC DNA]</scope>
    <source>
        <strain evidence="3">TH1-14</strain>
    </source>
</reference>
<dbReference type="RefSeq" id="WP_094456134.1">
    <property type="nucleotide sequence ID" value="NZ_NOXU01000027.1"/>
</dbReference>
<feature type="compositionally biased region" description="Polar residues" evidence="1">
    <location>
        <begin position="158"/>
        <end position="167"/>
    </location>
</feature>
<dbReference type="PROSITE" id="PS51257">
    <property type="entry name" value="PROKAR_LIPOPROTEIN"/>
    <property type="match status" value="1"/>
</dbReference>
<evidence type="ECO:0000313" key="3">
    <source>
        <dbReference type="Proteomes" id="UP000216998"/>
    </source>
</evidence>
<sequence length="167" mass="17449">MVVLKQVRKAAVPAITVLAMAGLLSGCGLFGGHDAPDEFMVVARAPLEVPPDFALRPPQPGSPRPQEMERDTRSQASVFGASTAGSGALIDPRTNPQQTIGEGALLAQAGADAANPDIRAIVDRENPGVVVGSPTFLDKLMFWKDDQNPEVLPPPGGTLSTTRETGK</sequence>
<dbReference type="EMBL" id="NOXU01000027">
    <property type="protein sequence ID" value="OYQ34850.1"/>
    <property type="molecule type" value="Genomic_DNA"/>
</dbReference>
<proteinExistence type="predicted"/>
<organism evidence="2 3">
    <name type="scientific">Niveispirillum lacus</name>
    <dbReference type="NCBI Taxonomy" id="1981099"/>
    <lineage>
        <taxon>Bacteria</taxon>
        <taxon>Pseudomonadati</taxon>
        <taxon>Pseudomonadota</taxon>
        <taxon>Alphaproteobacteria</taxon>
        <taxon>Rhodospirillales</taxon>
        <taxon>Azospirillaceae</taxon>
        <taxon>Niveispirillum</taxon>
    </lineage>
</organism>
<gene>
    <name evidence="2" type="ORF">CHU95_09695</name>
</gene>
<accession>A0A255Z2G5</accession>
<name>A0A255Z2G5_9PROT</name>
<dbReference type="Pfam" id="PF11233">
    <property type="entry name" value="DUF3035"/>
    <property type="match status" value="1"/>
</dbReference>
<evidence type="ECO:0008006" key="4">
    <source>
        <dbReference type="Google" id="ProtNLM"/>
    </source>
</evidence>
<evidence type="ECO:0000256" key="1">
    <source>
        <dbReference type="SAM" id="MobiDB-lite"/>
    </source>
</evidence>